<accession>A0A2M4DQK5</accession>
<dbReference type="EMBL" id="GGFL01015659">
    <property type="protein sequence ID" value="MBW79837.1"/>
    <property type="molecule type" value="Transcribed_RNA"/>
</dbReference>
<name>A0A2M4DQK5_ANODA</name>
<sequence>MAAVVAAVAAAVAAIGGSEPADISEEGGSYQSAIISSCFTVSVLLLLFLFNPVADILVFCTLFPLFSFIFGSV</sequence>
<organism evidence="1">
    <name type="scientific">Anopheles darlingi</name>
    <name type="common">Mosquito</name>
    <dbReference type="NCBI Taxonomy" id="43151"/>
    <lineage>
        <taxon>Eukaryota</taxon>
        <taxon>Metazoa</taxon>
        <taxon>Ecdysozoa</taxon>
        <taxon>Arthropoda</taxon>
        <taxon>Hexapoda</taxon>
        <taxon>Insecta</taxon>
        <taxon>Pterygota</taxon>
        <taxon>Neoptera</taxon>
        <taxon>Endopterygota</taxon>
        <taxon>Diptera</taxon>
        <taxon>Nematocera</taxon>
        <taxon>Culicoidea</taxon>
        <taxon>Culicidae</taxon>
        <taxon>Anophelinae</taxon>
        <taxon>Anopheles</taxon>
    </lineage>
</organism>
<protein>
    <submittedName>
        <fullName evidence="1">Uncharacterized protein</fullName>
    </submittedName>
</protein>
<dbReference type="AlphaFoldDB" id="A0A2M4DQK5"/>
<proteinExistence type="predicted"/>
<reference evidence="1" key="1">
    <citation type="submission" date="2018-01" db="EMBL/GenBank/DDBJ databases">
        <title>An insight into the sialome of Amazonian anophelines.</title>
        <authorList>
            <person name="Ribeiro J.M."/>
            <person name="Scarpassa V."/>
            <person name="Calvo E."/>
        </authorList>
    </citation>
    <scope>NUCLEOTIDE SEQUENCE</scope>
</reference>
<evidence type="ECO:0000313" key="1">
    <source>
        <dbReference type="EMBL" id="MBW79837.1"/>
    </source>
</evidence>